<dbReference type="RefSeq" id="WP_307349007.1">
    <property type="nucleotide sequence ID" value="NZ_JAUSVS010000003.1"/>
</dbReference>
<dbReference type="Proteomes" id="UP001228905">
    <property type="component" value="Unassembled WGS sequence"/>
</dbReference>
<evidence type="ECO:0000313" key="1">
    <source>
        <dbReference type="EMBL" id="MDQ0464381.1"/>
    </source>
</evidence>
<organism evidence="1 2">
    <name type="scientific">Caulobacter ginsengisoli</name>
    <dbReference type="NCBI Taxonomy" id="400775"/>
    <lineage>
        <taxon>Bacteria</taxon>
        <taxon>Pseudomonadati</taxon>
        <taxon>Pseudomonadota</taxon>
        <taxon>Alphaproteobacteria</taxon>
        <taxon>Caulobacterales</taxon>
        <taxon>Caulobacteraceae</taxon>
        <taxon>Caulobacter</taxon>
    </lineage>
</organism>
<sequence>MAIFPKIQSPCPYKATLAAMMDGDMCRLCQRQVHDITDWTDDQRVSFLAGCSEEVCVSYSLPVKVAVAAALAVATLAAPMAAAAQDCPDVQVEVIVGGIHDPANTQMIETAADKAMPELPVVYEDAAPVAPATAPADKTAQPAKARS</sequence>
<proteinExistence type="predicted"/>
<dbReference type="EMBL" id="JAUSVS010000003">
    <property type="protein sequence ID" value="MDQ0464381.1"/>
    <property type="molecule type" value="Genomic_DNA"/>
</dbReference>
<evidence type="ECO:0000313" key="2">
    <source>
        <dbReference type="Proteomes" id="UP001228905"/>
    </source>
</evidence>
<gene>
    <name evidence="1" type="ORF">QO010_002162</name>
</gene>
<reference evidence="1 2" key="1">
    <citation type="submission" date="2023-07" db="EMBL/GenBank/DDBJ databases">
        <title>Genomic Encyclopedia of Type Strains, Phase IV (KMG-IV): sequencing the most valuable type-strain genomes for metagenomic binning, comparative biology and taxonomic classification.</title>
        <authorList>
            <person name="Goeker M."/>
        </authorList>
    </citation>
    <scope>NUCLEOTIDE SEQUENCE [LARGE SCALE GENOMIC DNA]</scope>
    <source>
        <strain evidence="1 2">DSM 18695</strain>
    </source>
</reference>
<keyword evidence="2" id="KW-1185">Reference proteome</keyword>
<name>A0ABU0IQT7_9CAUL</name>
<protein>
    <submittedName>
        <fullName evidence="1">Fe-S protein YdhL (DUF1289 family)</fullName>
    </submittedName>
</protein>
<comment type="caution">
    <text evidence="1">The sequence shown here is derived from an EMBL/GenBank/DDBJ whole genome shotgun (WGS) entry which is preliminary data.</text>
</comment>
<accession>A0ABU0IQT7</accession>